<dbReference type="Gene3D" id="3.40.50.1820">
    <property type="entry name" value="alpha/beta hydrolase"/>
    <property type="match status" value="1"/>
</dbReference>
<name>A0A7W7S4H1_9ACTN</name>
<dbReference type="PANTHER" id="PTHR37017:SF11">
    <property type="entry name" value="ESTERASE_LIPASE_THIOESTERASE DOMAIN-CONTAINING PROTEIN"/>
    <property type="match status" value="1"/>
</dbReference>
<dbReference type="InterPro" id="IPR000073">
    <property type="entry name" value="AB_hydrolase_1"/>
</dbReference>
<feature type="region of interest" description="Disordered" evidence="1">
    <location>
        <begin position="1"/>
        <end position="36"/>
    </location>
</feature>
<evidence type="ECO:0000259" key="2">
    <source>
        <dbReference type="Pfam" id="PF12697"/>
    </source>
</evidence>
<dbReference type="InterPro" id="IPR052897">
    <property type="entry name" value="Sec-Metab_Biosynth_Hydrolase"/>
</dbReference>
<feature type="domain" description="AB hydrolase-1" evidence="2">
    <location>
        <begin position="39"/>
        <end position="281"/>
    </location>
</feature>
<dbReference type="PANTHER" id="PTHR37017">
    <property type="entry name" value="AB HYDROLASE-1 DOMAIN-CONTAINING PROTEIN-RELATED"/>
    <property type="match status" value="1"/>
</dbReference>
<gene>
    <name evidence="3" type="ORF">FHR32_008135</name>
</gene>
<dbReference type="SUPFAM" id="SSF53474">
    <property type="entry name" value="alpha/beta-Hydrolases"/>
    <property type="match status" value="1"/>
</dbReference>
<evidence type="ECO:0000313" key="4">
    <source>
        <dbReference type="Proteomes" id="UP000534286"/>
    </source>
</evidence>
<dbReference type="GO" id="GO:0003824">
    <property type="term" value="F:catalytic activity"/>
    <property type="evidence" value="ECO:0007669"/>
    <property type="project" value="UniProtKB-ARBA"/>
</dbReference>
<evidence type="ECO:0000313" key="3">
    <source>
        <dbReference type="EMBL" id="MBB4943734.1"/>
    </source>
</evidence>
<proteinExistence type="predicted"/>
<dbReference type="Pfam" id="PF12697">
    <property type="entry name" value="Abhydrolase_6"/>
    <property type="match status" value="1"/>
</dbReference>
<accession>A0A7W7S4H1</accession>
<reference evidence="3 4" key="1">
    <citation type="submission" date="2020-08" db="EMBL/GenBank/DDBJ databases">
        <title>Sequencing the genomes of 1000 actinobacteria strains.</title>
        <authorList>
            <person name="Klenk H.-P."/>
        </authorList>
    </citation>
    <scope>NUCLEOTIDE SEQUENCE [LARGE SCALE GENOMIC DNA]</scope>
    <source>
        <strain evidence="3 4">DSM 43023</strain>
    </source>
</reference>
<keyword evidence="4" id="KW-1185">Reference proteome</keyword>
<dbReference type="AlphaFoldDB" id="A0A7W7S4H1"/>
<dbReference type="EMBL" id="JACHJU010000006">
    <property type="protein sequence ID" value="MBB4943734.1"/>
    <property type="molecule type" value="Genomic_DNA"/>
</dbReference>
<dbReference type="RefSeq" id="WP_184759633.1">
    <property type="nucleotide sequence ID" value="NZ_BAABEK010000024.1"/>
</dbReference>
<protein>
    <submittedName>
        <fullName evidence="3">Pimeloyl-ACP methyl ester carboxylesterase</fullName>
    </submittedName>
</protein>
<sequence>MTTNHEADASGVSELGKTPLHDTATATADHDGDRRPPTLVFIHGTNAPSYMWSGLINELTLRGHRSVSVDLPGHGDEAFIPRAYQAPQDLQALATEPSPLAEFTIDDYVERVVDVVRRARRHGPVILVGASQGGVTVSRVGNAVPDLLDRVVYVAAYCCVDLPNMTAYLATPENGDSLLPQVTQALVADPAILGVSRVNWRSADPSVFDGIKQCLAGDFTDEAVSRLLHTLEPDETAGIPLAEARGEAQTWGRIPRTYVRFTLDRLIPLALQDRFINEADRLTPDNPTDVRSVAAPHVGPFSRPVLVEIFAELAGR</sequence>
<dbReference type="Proteomes" id="UP000534286">
    <property type="component" value="Unassembled WGS sequence"/>
</dbReference>
<evidence type="ECO:0000256" key="1">
    <source>
        <dbReference type="SAM" id="MobiDB-lite"/>
    </source>
</evidence>
<organism evidence="3 4">
    <name type="scientific">Streptosporangium album</name>
    <dbReference type="NCBI Taxonomy" id="47479"/>
    <lineage>
        <taxon>Bacteria</taxon>
        <taxon>Bacillati</taxon>
        <taxon>Actinomycetota</taxon>
        <taxon>Actinomycetes</taxon>
        <taxon>Streptosporangiales</taxon>
        <taxon>Streptosporangiaceae</taxon>
        <taxon>Streptosporangium</taxon>
    </lineage>
</organism>
<comment type="caution">
    <text evidence="3">The sequence shown here is derived from an EMBL/GenBank/DDBJ whole genome shotgun (WGS) entry which is preliminary data.</text>
</comment>
<dbReference type="InterPro" id="IPR029058">
    <property type="entry name" value="AB_hydrolase_fold"/>
</dbReference>